<keyword evidence="4" id="KW-0805">Transcription regulation</keyword>
<feature type="compositionally biased region" description="Low complexity" evidence="10">
    <location>
        <begin position="273"/>
        <end position="304"/>
    </location>
</feature>
<evidence type="ECO:0000256" key="8">
    <source>
        <dbReference type="ARBA" id="ARBA00030916"/>
    </source>
</evidence>
<evidence type="ECO:0000256" key="2">
    <source>
        <dbReference type="ARBA" id="ARBA00009851"/>
    </source>
</evidence>
<keyword evidence="6" id="KW-0804">Transcription</keyword>
<dbReference type="Pfam" id="PF11568">
    <property type="entry name" value="Med29"/>
    <property type="match status" value="1"/>
</dbReference>
<evidence type="ECO:0000256" key="3">
    <source>
        <dbReference type="ARBA" id="ARBA00019684"/>
    </source>
</evidence>
<evidence type="ECO:0000256" key="1">
    <source>
        <dbReference type="ARBA" id="ARBA00004123"/>
    </source>
</evidence>
<dbReference type="Proteomes" id="UP000616769">
    <property type="component" value="Unassembled WGS sequence"/>
</dbReference>
<keyword evidence="5" id="KW-0010">Activator</keyword>
<name>A0A131ZUW6_SARSC</name>
<gene>
    <name evidence="11" type="ORF">QR98_0008140</name>
</gene>
<evidence type="ECO:0000256" key="4">
    <source>
        <dbReference type="ARBA" id="ARBA00023015"/>
    </source>
</evidence>
<reference evidence="11 12" key="1">
    <citation type="journal article" date="2015" name="Parasit. Vectors">
        <title>Draft genome of the scabies mite.</title>
        <authorList>
            <person name="Rider S.D.Jr."/>
            <person name="Morgan M.S."/>
            <person name="Arlian L.G."/>
        </authorList>
    </citation>
    <scope>NUCLEOTIDE SEQUENCE [LARGE SCALE GENOMIC DNA]</scope>
    <source>
        <strain evidence="11">Arlian Lab</strain>
    </source>
</reference>
<evidence type="ECO:0000313" key="12">
    <source>
        <dbReference type="Proteomes" id="UP000616769"/>
    </source>
</evidence>
<comment type="similarity">
    <text evidence="2">Belongs to the Mediator complex subunit 29 family.</text>
</comment>
<dbReference type="PANTHER" id="PTHR28314">
    <property type="entry name" value="MEDIATOR OF RNA POLYMERASE II TRANSCRIPTION SUBUNIT 29"/>
    <property type="match status" value="1"/>
</dbReference>
<organism evidence="11 12">
    <name type="scientific">Sarcoptes scabiei</name>
    <name type="common">Itch mite</name>
    <name type="synonym">Acarus scabiei</name>
    <dbReference type="NCBI Taxonomy" id="52283"/>
    <lineage>
        <taxon>Eukaryota</taxon>
        <taxon>Metazoa</taxon>
        <taxon>Ecdysozoa</taxon>
        <taxon>Arthropoda</taxon>
        <taxon>Chelicerata</taxon>
        <taxon>Arachnida</taxon>
        <taxon>Acari</taxon>
        <taxon>Acariformes</taxon>
        <taxon>Sarcoptiformes</taxon>
        <taxon>Astigmata</taxon>
        <taxon>Psoroptidia</taxon>
        <taxon>Sarcoptoidea</taxon>
        <taxon>Sarcoptidae</taxon>
        <taxon>Sarcoptinae</taxon>
        <taxon>Sarcoptes</taxon>
    </lineage>
</organism>
<dbReference type="GO" id="GO:0016592">
    <property type="term" value="C:mediator complex"/>
    <property type="evidence" value="ECO:0007669"/>
    <property type="project" value="InterPro"/>
</dbReference>
<protein>
    <recommendedName>
        <fullName evidence="3">Mediator of RNA polymerase II transcription subunit 29</fullName>
    </recommendedName>
    <alternativeName>
        <fullName evidence="9">Mediator complex subunit 29</fullName>
    </alternativeName>
    <alternativeName>
        <fullName evidence="8">Protein intersex</fullName>
    </alternativeName>
</protein>
<comment type="subcellular location">
    <subcellularLocation>
        <location evidence="1">Nucleus</location>
    </subcellularLocation>
</comment>
<accession>A0A131ZUW6</accession>
<evidence type="ECO:0000256" key="10">
    <source>
        <dbReference type="SAM" id="MobiDB-lite"/>
    </source>
</evidence>
<feature type="compositionally biased region" description="Low complexity" evidence="10">
    <location>
        <begin position="243"/>
        <end position="260"/>
    </location>
</feature>
<evidence type="ECO:0000256" key="7">
    <source>
        <dbReference type="ARBA" id="ARBA00023242"/>
    </source>
</evidence>
<dbReference type="VEuPathDB" id="VectorBase:SSCA000076"/>
<feature type="compositionally biased region" description="Polar residues" evidence="10">
    <location>
        <begin position="220"/>
        <end position="239"/>
    </location>
</feature>
<keyword evidence="7" id="KW-0539">Nucleus</keyword>
<feature type="region of interest" description="Disordered" evidence="10">
    <location>
        <begin position="218"/>
        <end position="304"/>
    </location>
</feature>
<dbReference type="InterPro" id="IPR021018">
    <property type="entry name" value="Mediator_Med29_met"/>
</dbReference>
<dbReference type="GO" id="GO:0006357">
    <property type="term" value="P:regulation of transcription by RNA polymerase II"/>
    <property type="evidence" value="ECO:0007669"/>
    <property type="project" value="TreeGrafter"/>
</dbReference>
<evidence type="ECO:0000256" key="9">
    <source>
        <dbReference type="ARBA" id="ARBA00031963"/>
    </source>
</evidence>
<evidence type="ECO:0000256" key="5">
    <source>
        <dbReference type="ARBA" id="ARBA00023159"/>
    </source>
</evidence>
<dbReference type="AlphaFoldDB" id="A0A131ZUW6"/>
<dbReference type="PANTHER" id="PTHR28314:SF1">
    <property type="entry name" value="MEDIATOR OF RNA POLYMERASE II TRANSCRIPTION SUBUNIT 29"/>
    <property type="match status" value="1"/>
</dbReference>
<evidence type="ECO:0000313" key="11">
    <source>
        <dbReference type="EMBL" id="KPM02401.1"/>
    </source>
</evidence>
<evidence type="ECO:0000256" key="6">
    <source>
        <dbReference type="ARBA" id="ARBA00023163"/>
    </source>
</evidence>
<comment type="caution">
    <text evidence="11">The sequence shown here is derived from an EMBL/GenBank/DDBJ whole genome shotgun (WGS) entry which is preliminary data.</text>
</comment>
<dbReference type="GO" id="GO:0003712">
    <property type="term" value="F:transcription coregulator activity"/>
    <property type="evidence" value="ECO:0007669"/>
    <property type="project" value="TreeGrafter"/>
</dbReference>
<proteinExistence type="inferred from homology"/>
<feature type="compositionally biased region" description="Basic residues" evidence="10">
    <location>
        <begin position="261"/>
        <end position="272"/>
    </location>
</feature>
<dbReference type="EMBL" id="JXLN01001762">
    <property type="protein sequence ID" value="KPM02401.1"/>
    <property type="molecule type" value="Genomic_DNA"/>
</dbReference>
<sequence length="304" mass="34451">MNVPSPSFASQQLSPSVNQNIMTTGVTNVGLTAPMNQNNPSPQISSMVPMPISNPPANPTPVPSHTTHSQHDLLRLRSLVSSLRDSLRNFFNISSLNIDYHIQLVNFNKNLDHPPKLEKSLEDILALCNQIELCLRTILECAIQYRDSQNYLPFQVTTDYNQNPEVPPQTLNDPSNPKSYTQYLYVLKKQIAYAKSIYEILSESTKQIKQLPATQPMVVQPSQGTNPVPHSSMQQSPSEMTPIHHQQQLQPPQRSQQQSIHHPHHHPHHHHQTSIVHQQPQAQQYTPVQPTNQLSQTTQQQMQL</sequence>
<dbReference type="OrthoDB" id="6366949at2759"/>